<protein>
    <submittedName>
        <fullName evidence="1">Uncharacterized protein</fullName>
    </submittedName>
</protein>
<dbReference type="AlphaFoldDB" id="A0A1B9E7R3"/>
<dbReference type="RefSeq" id="WP_066332421.1">
    <property type="nucleotide sequence ID" value="NZ_CP017688.1"/>
</dbReference>
<dbReference type="Proteomes" id="UP000093510">
    <property type="component" value="Unassembled WGS sequence"/>
</dbReference>
<comment type="caution">
    <text evidence="1">The sequence shown here is derived from an EMBL/GenBank/DDBJ whole genome shotgun (WGS) entry which is preliminary data.</text>
</comment>
<proteinExistence type="predicted"/>
<reference evidence="1 2" key="1">
    <citation type="submission" date="2016-03" db="EMBL/GenBank/DDBJ databases">
        <authorList>
            <person name="Ploux O."/>
        </authorList>
    </citation>
    <scope>NUCLEOTIDE SEQUENCE [LARGE SCALE GENOMIC DNA]</scope>
    <source>
        <strain evidence="1 2">LPB0076</strain>
    </source>
</reference>
<keyword evidence="2" id="KW-1185">Reference proteome</keyword>
<dbReference type="STRING" id="1763534.GCA_001831475_02684"/>
<dbReference type="OrthoDB" id="1275311at2"/>
<gene>
    <name evidence="1" type="ORF">LPBF_03285</name>
</gene>
<dbReference type="EMBL" id="LVEP01000013">
    <property type="protein sequence ID" value="OCB77985.1"/>
    <property type="molecule type" value="Genomic_DNA"/>
</dbReference>
<evidence type="ECO:0000313" key="2">
    <source>
        <dbReference type="Proteomes" id="UP000093510"/>
    </source>
</evidence>
<organism evidence="1 2">
    <name type="scientific">Flavobacterium crassostreae</name>
    <dbReference type="NCBI Taxonomy" id="1763534"/>
    <lineage>
        <taxon>Bacteria</taxon>
        <taxon>Pseudomonadati</taxon>
        <taxon>Bacteroidota</taxon>
        <taxon>Flavobacteriia</taxon>
        <taxon>Flavobacteriales</taxon>
        <taxon>Flavobacteriaceae</taxon>
        <taxon>Flavobacterium</taxon>
    </lineage>
</organism>
<evidence type="ECO:0000313" key="1">
    <source>
        <dbReference type="EMBL" id="OCB77985.1"/>
    </source>
</evidence>
<name>A0A1B9E7R3_9FLAO</name>
<sequence>MNGYDLTRAWYNYKFQNPKRVKAAHSDMFFYVVDLWNRLGQKKEFGLPTTVTMEALGIGSYNTYKKTLDDLFQFGFIKLVADSKNQHQSKIVALSKIDKATDEALDKATIKATDEALDKATDTIVKQLNNRTTKQLNNNTLLEKETKEIFSFRNVLVKKGGLEKLVDDWLKVRKTKKATNSETALSGFLKQVEISKLSIDEVLIICIEKDWKGFNASWIKNLQNQNLQNAKQQIIPQIKKAYEFSVDRVIETHACNSE</sequence>
<accession>A0A1B9E7R3</accession>